<dbReference type="OrthoDB" id="313282at2157"/>
<evidence type="ECO:0000313" key="7">
    <source>
        <dbReference type="Proteomes" id="UP000219453"/>
    </source>
</evidence>
<organism evidence="6 7">
    <name type="scientific">Natronoarchaeum philippinense</name>
    <dbReference type="NCBI Taxonomy" id="558529"/>
    <lineage>
        <taxon>Archaea</taxon>
        <taxon>Methanobacteriati</taxon>
        <taxon>Methanobacteriota</taxon>
        <taxon>Stenosarchaea group</taxon>
        <taxon>Halobacteria</taxon>
        <taxon>Halobacteriales</taxon>
        <taxon>Natronoarchaeaceae</taxon>
    </lineage>
</organism>
<evidence type="ECO:0000256" key="5">
    <source>
        <dbReference type="SAM" id="Phobius"/>
    </source>
</evidence>
<evidence type="ECO:0000256" key="2">
    <source>
        <dbReference type="ARBA" id="ARBA00022692"/>
    </source>
</evidence>
<dbReference type="GO" id="GO:0005886">
    <property type="term" value="C:plasma membrane"/>
    <property type="evidence" value="ECO:0007669"/>
    <property type="project" value="UniProtKB-SubCell"/>
</dbReference>
<keyword evidence="3 5" id="KW-1133">Transmembrane helix</keyword>
<proteinExistence type="predicted"/>
<evidence type="ECO:0000256" key="1">
    <source>
        <dbReference type="ARBA" id="ARBA00004651"/>
    </source>
</evidence>
<accession>A0A285NZU3</accession>
<dbReference type="Pfam" id="PF01040">
    <property type="entry name" value="UbiA"/>
    <property type="match status" value="1"/>
</dbReference>
<keyword evidence="4 5" id="KW-0472">Membrane</keyword>
<keyword evidence="2 5" id="KW-0812">Transmembrane</keyword>
<feature type="transmembrane region" description="Helical" evidence="5">
    <location>
        <begin position="113"/>
        <end position="132"/>
    </location>
</feature>
<feature type="transmembrane region" description="Helical" evidence="5">
    <location>
        <begin position="173"/>
        <end position="189"/>
    </location>
</feature>
<feature type="transmembrane region" description="Helical" evidence="5">
    <location>
        <begin position="88"/>
        <end position="107"/>
    </location>
</feature>
<gene>
    <name evidence="6" type="ORF">SAMN06269185_2348</name>
</gene>
<evidence type="ECO:0000256" key="4">
    <source>
        <dbReference type="ARBA" id="ARBA00023136"/>
    </source>
</evidence>
<feature type="transmembrane region" description="Helical" evidence="5">
    <location>
        <begin position="12"/>
        <end position="38"/>
    </location>
</feature>
<evidence type="ECO:0000313" key="6">
    <source>
        <dbReference type="EMBL" id="SNZ15014.1"/>
    </source>
</evidence>
<comment type="subcellular location">
    <subcellularLocation>
        <location evidence="1">Cell membrane</location>
        <topology evidence="1">Multi-pass membrane protein</topology>
    </subcellularLocation>
</comment>
<dbReference type="AlphaFoldDB" id="A0A285NZU3"/>
<feature type="transmembrane region" description="Helical" evidence="5">
    <location>
        <begin position="144"/>
        <end position="167"/>
    </location>
</feature>
<evidence type="ECO:0000256" key="3">
    <source>
        <dbReference type="ARBA" id="ARBA00022989"/>
    </source>
</evidence>
<name>A0A285NZU3_NATPI</name>
<keyword evidence="6" id="KW-0808">Transferase</keyword>
<dbReference type="Proteomes" id="UP000219453">
    <property type="component" value="Unassembled WGS sequence"/>
</dbReference>
<feature type="transmembrane region" description="Helical" evidence="5">
    <location>
        <begin position="44"/>
        <end position="67"/>
    </location>
</feature>
<protein>
    <submittedName>
        <fullName evidence="6">4-hydroxybenzoate polyprenyltransferase</fullName>
    </submittedName>
</protein>
<dbReference type="InterPro" id="IPR000537">
    <property type="entry name" value="UbiA_prenyltransferase"/>
</dbReference>
<dbReference type="EMBL" id="OBEJ01000003">
    <property type="protein sequence ID" value="SNZ15014.1"/>
    <property type="molecule type" value="Genomic_DNA"/>
</dbReference>
<reference evidence="7" key="1">
    <citation type="submission" date="2017-09" db="EMBL/GenBank/DDBJ databases">
        <authorList>
            <person name="Varghese N."/>
            <person name="Submissions S."/>
        </authorList>
    </citation>
    <scope>NUCLEOTIDE SEQUENCE [LARGE SCALE GENOMIC DNA]</scope>
    <source>
        <strain evidence="7">DSM 27208</strain>
    </source>
</reference>
<sequence>MLNRNGQLLHDCYNLFVSCSLYLVVNSALILAISAIALGEPPTAAGVGFVTMGALTAFVYIVDRLLITDEDRINNPDRTALVEAYERELLGAAAAALLLFELSLFVAAPPVDAARLATVLLGHVPLAVLALYDEIKTVSVPLDSCAVAFAWAYQIVFIFGRIASYPLGRREGAVLFCCWFLIVFAGLEMRNAKDIEGDREAGKQTLACLVGKRSTKRLGITLKALGALVLAAVSGSLLVVALLLAHLASLQFYGTLETDFRSRSGDVSAG</sequence>
<keyword evidence="7" id="KW-1185">Reference proteome</keyword>
<feature type="transmembrane region" description="Helical" evidence="5">
    <location>
        <begin position="222"/>
        <end position="248"/>
    </location>
</feature>
<dbReference type="GO" id="GO:0016765">
    <property type="term" value="F:transferase activity, transferring alkyl or aryl (other than methyl) groups"/>
    <property type="evidence" value="ECO:0007669"/>
    <property type="project" value="InterPro"/>
</dbReference>
<dbReference type="RefSeq" id="WP_097009270.1">
    <property type="nucleotide sequence ID" value="NZ_OBEJ01000003.1"/>
</dbReference>